<keyword evidence="18" id="KW-1185">Reference proteome</keyword>
<evidence type="ECO:0000256" key="6">
    <source>
        <dbReference type="ARBA" id="ARBA00022723"/>
    </source>
</evidence>
<comment type="cofactor">
    <cofactor evidence="1">
        <name>Fe cation</name>
        <dbReference type="ChEBI" id="CHEBI:24875"/>
    </cofactor>
</comment>
<evidence type="ECO:0000256" key="1">
    <source>
        <dbReference type="ARBA" id="ARBA00001962"/>
    </source>
</evidence>
<comment type="catalytic activity">
    <reaction evidence="16">
        <text>cholesterol + NADPH + O2 + H(+) = 7-dehydrocholesterol + NADP(+) + 2 H2O</text>
        <dbReference type="Rhea" id="RHEA:45024"/>
        <dbReference type="ChEBI" id="CHEBI:15377"/>
        <dbReference type="ChEBI" id="CHEBI:15378"/>
        <dbReference type="ChEBI" id="CHEBI:15379"/>
        <dbReference type="ChEBI" id="CHEBI:16113"/>
        <dbReference type="ChEBI" id="CHEBI:17759"/>
        <dbReference type="ChEBI" id="CHEBI:57783"/>
        <dbReference type="ChEBI" id="CHEBI:58349"/>
        <dbReference type="EC" id="1.14.19.21"/>
    </reaction>
    <physiologicalReaction direction="left-to-right" evidence="16">
        <dbReference type="Rhea" id="RHEA:45025"/>
    </physiologicalReaction>
</comment>
<name>A0A0P5CB06_9CRUS</name>
<keyword evidence="6" id="KW-0479">Metal-binding</keyword>
<evidence type="ECO:0000256" key="13">
    <source>
        <dbReference type="ARBA" id="ARBA00025729"/>
    </source>
</evidence>
<dbReference type="InterPro" id="IPR045605">
    <property type="entry name" value="KshA-like_C"/>
</dbReference>
<evidence type="ECO:0000313" key="17">
    <source>
        <dbReference type="EMBL" id="KZS09661.1"/>
    </source>
</evidence>
<dbReference type="Proteomes" id="UP000076858">
    <property type="component" value="Unassembled WGS sequence"/>
</dbReference>
<protein>
    <recommendedName>
        <fullName evidence="14">cholesterol 7-desaturase</fullName>
        <ecNumber evidence="14">1.14.19.21</ecNumber>
    </recommendedName>
</protein>
<gene>
    <name evidence="17" type="ORF">APZ42_026057</name>
</gene>
<proteinExistence type="inferred from homology"/>
<dbReference type="SUPFAM" id="SSF55961">
    <property type="entry name" value="Bet v1-like"/>
    <property type="match status" value="1"/>
</dbReference>
<comment type="pathway">
    <text evidence="12">Steroid hormone biosynthesis; dafachronic acid biosynthesis.</text>
</comment>
<dbReference type="UniPathway" id="UPA01020"/>
<dbReference type="Gene3D" id="2.102.10.10">
    <property type="entry name" value="Rieske [2Fe-2S] iron-sulphur domain"/>
    <property type="match status" value="1"/>
</dbReference>
<dbReference type="InterPro" id="IPR017941">
    <property type="entry name" value="Rieske_2Fe-2S"/>
</dbReference>
<evidence type="ECO:0000256" key="3">
    <source>
        <dbReference type="ARBA" id="ARBA00004972"/>
    </source>
</evidence>
<keyword evidence="11" id="KW-0472">Membrane</keyword>
<dbReference type="PROSITE" id="PS51296">
    <property type="entry name" value="RIESKE"/>
    <property type="match status" value="1"/>
</dbReference>
<dbReference type="Pfam" id="PF00355">
    <property type="entry name" value="Rieske"/>
    <property type="match status" value="1"/>
</dbReference>
<accession>A0A0P5CB06</accession>
<dbReference type="GO" id="GO:0046872">
    <property type="term" value="F:metal ion binding"/>
    <property type="evidence" value="ECO:0007669"/>
    <property type="project" value="UniProtKB-KW"/>
</dbReference>
<evidence type="ECO:0000256" key="15">
    <source>
        <dbReference type="ARBA" id="ARBA00047853"/>
    </source>
</evidence>
<dbReference type="GO" id="GO:0005737">
    <property type="term" value="C:cytoplasm"/>
    <property type="evidence" value="ECO:0007669"/>
    <property type="project" value="TreeGrafter"/>
</dbReference>
<comment type="catalytic activity">
    <reaction evidence="15">
        <text>cholesterol + NADH + O2 + H(+) = 7-dehydrocholesterol + NAD(+) + 2 H2O</text>
        <dbReference type="Rhea" id="RHEA:51644"/>
        <dbReference type="ChEBI" id="CHEBI:15377"/>
        <dbReference type="ChEBI" id="CHEBI:15378"/>
        <dbReference type="ChEBI" id="CHEBI:15379"/>
        <dbReference type="ChEBI" id="CHEBI:16113"/>
        <dbReference type="ChEBI" id="CHEBI:17759"/>
        <dbReference type="ChEBI" id="CHEBI:57540"/>
        <dbReference type="ChEBI" id="CHEBI:57945"/>
        <dbReference type="EC" id="1.14.19.21"/>
    </reaction>
    <physiologicalReaction direction="left-to-right" evidence="15">
        <dbReference type="Rhea" id="RHEA:51645"/>
    </physiologicalReaction>
</comment>
<evidence type="ECO:0000256" key="4">
    <source>
        <dbReference type="ARBA" id="ARBA00022692"/>
    </source>
</evidence>
<comment type="subcellular location">
    <subcellularLocation>
        <location evidence="2">Membrane</location>
    </subcellularLocation>
</comment>
<comment type="similarity">
    <text evidence="13">Belongs to the cholesterol 7-desaturase family.</text>
</comment>
<dbReference type="STRING" id="35525.A0A0P5CB06"/>
<evidence type="ECO:0000256" key="2">
    <source>
        <dbReference type="ARBA" id="ARBA00004370"/>
    </source>
</evidence>
<dbReference type="GO" id="GO:0008203">
    <property type="term" value="P:cholesterol metabolic process"/>
    <property type="evidence" value="ECO:0007669"/>
    <property type="project" value="InterPro"/>
</dbReference>
<keyword evidence="10" id="KW-0411">Iron-sulfur</keyword>
<dbReference type="GO" id="GO:0051537">
    <property type="term" value="F:2 iron, 2 sulfur cluster binding"/>
    <property type="evidence" value="ECO:0007669"/>
    <property type="project" value="UniProtKB-KW"/>
</dbReference>
<sequence length="453" mass="51579">MSCFWSSGSSLVDFLVPPGWIAQDKGAMLIQLVSTVAALFLVWLLHYIVFRPLNRIRDLCETGYKDLVRWDRYGRTKRQLANEARRNKKVGDVPPVYPNGWFALCESDDVKNGHVLAVDALGENMAVFRTEEGKACVLDAYCPHLGAHLGIGGRVVGDCIECPFHGWQFNGNDGKCTSIPYSKGKVPSNARVKKWPTHEVNGFIFVWYHAESDKSLEPEWTVPELDEISSGRWRYRGRTEYKVNVHIQEIPENGADVAHLAYLHGPSILFGSDLTAITRDDDRKTKTWAPLLHHHWEVGWKGPEPGSPDWHLAVTTIKHDLRLFGCIPFILMDVEAKQIGPGLVHLTMGTSLGRCVLVQTVTPVAPFTQRVLHRLYTSPTVIAPYAKLILWGEAIQFERDVAVWNHKTYIKNPLIVSEDRTISRHRRWYQQFYSENSPRFETIIENQKGSIDW</sequence>
<dbReference type="CDD" id="cd03469">
    <property type="entry name" value="Rieske_RO_Alpha_N"/>
    <property type="match status" value="1"/>
</dbReference>
<dbReference type="Gene3D" id="3.90.380.10">
    <property type="entry name" value="Naphthalene 1,2-dioxygenase Alpha Subunit, Chain A, domain 1"/>
    <property type="match status" value="1"/>
</dbReference>
<dbReference type="SUPFAM" id="SSF50022">
    <property type="entry name" value="ISP domain"/>
    <property type="match status" value="1"/>
</dbReference>
<evidence type="ECO:0000256" key="14">
    <source>
        <dbReference type="ARBA" id="ARBA00026095"/>
    </source>
</evidence>
<keyword evidence="5" id="KW-0001">2Fe-2S</keyword>
<dbReference type="Pfam" id="PF19298">
    <property type="entry name" value="KshA_C"/>
    <property type="match status" value="1"/>
</dbReference>
<dbReference type="GO" id="GO:0016020">
    <property type="term" value="C:membrane"/>
    <property type="evidence" value="ECO:0007669"/>
    <property type="project" value="UniProtKB-SubCell"/>
</dbReference>
<evidence type="ECO:0000256" key="11">
    <source>
        <dbReference type="ARBA" id="ARBA00023136"/>
    </source>
</evidence>
<evidence type="ECO:0000256" key="12">
    <source>
        <dbReference type="ARBA" id="ARBA00025712"/>
    </source>
</evidence>
<organism evidence="17 18">
    <name type="scientific">Daphnia magna</name>
    <dbReference type="NCBI Taxonomy" id="35525"/>
    <lineage>
        <taxon>Eukaryota</taxon>
        <taxon>Metazoa</taxon>
        <taxon>Ecdysozoa</taxon>
        <taxon>Arthropoda</taxon>
        <taxon>Crustacea</taxon>
        <taxon>Branchiopoda</taxon>
        <taxon>Diplostraca</taxon>
        <taxon>Cladocera</taxon>
        <taxon>Anomopoda</taxon>
        <taxon>Daphniidae</taxon>
        <taxon>Daphnia</taxon>
    </lineage>
</organism>
<keyword evidence="9" id="KW-0408">Iron</keyword>
<comment type="pathway">
    <text evidence="3">Hormone biosynthesis.</text>
</comment>
<dbReference type="InterPro" id="IPR050584">
    <property type="entry name" value="Cholesterol_7-desaturase"/>
</dbReference>
<dbReference type="AlphaFoldDB" id="A0A0P5CB06"/>
<dbReference type="GO" id="GO:0170056">
    <property type="term" value="F:cholesterol 7-desaturase [NAD(P)H] activity"/>
    <property type="evidence" value="ECO:0007669"/>
    <property type="project" value="UniProtKB-EC"/>
</dbReference>
<comment type="caution">
    <text evidence="17">The sequence shown here is derived from an EMBL/GenBank/DDBJ whole genome shotgun (WGS) entry which is preliminary data.</text>
</comment>
<keyword evidence="8" id="KW-0560">Oxidoreductase</keyword>
<evidence type="ECO:0000256" key="16">
    <source>
        <dbReference type="ARBA" id="ARBA00049548"/>
    </source>
</evidence>
<dbReference type="InterPro" id="IPR036922">
    <property type="entry name" value="Rieske_2Fe-2S_sf"/>
</dbReference>
<evidence type="ECO:0000313" key="18">
    <source>
        <dbReference type="Proteomes" id="UP000076858"/>
    </source>
</evidence>
<dbReference type="EMBL" id="LRGB01002011">
    <property type="protein sequence ID" value="KZS09661.1"/>
    <property type="molecule type" value="Genomic_DNA"/>
</dbReference>
<evidence type="ECO:0000256" key="10">
    <source>
        <dbReference type="ARBA" id="ARBA00023014"/>
    </source>
</evidence>
<dbReference type="PANTHER" id="PTHR21266">
    <property type="entry name" value="IRON-SULFUR DOMAIN CONTAINING PROTEIN"/>
    <property type="match status" value="1"/>
</dbReference>
<dbReference type="EC" id="1.14.19.21" evidence="14"/>
<reference evidence="17 18" key="1">
    <citation type="submission" date="2016-03" db="EMBL/GenBank/DDBJ databases">
        <title>EvidentialGene: Evidence-directed Construction of Genes on Genomes.</title>
        <authorList>
            <person name="Gilbert D.G."/>
            <person name="Choi J.-H."/>
            <person name="Mockaitis K."/>
            <person name="Colbourne J."/>
            <person name="Pfrender M."/>
        </authorList>
    </citation>
    <scope>NUCLEOTIDE SEQUENCE [LARGE SCALE GENOMIC DNA]</scope>
    <source>
        <strain evidence="17 18">Xinb3</strain>
        <tissue evidence="17">Complete organism</tissue>
    </source>
</reference>
<keyword evidence="7" id="KW-1133">Transmembrane helix</keyword>
<evidence type="ECO:0000256" key="8">
    <source>
        <dbReference type="ARBA" id="ARBA00023002"/>
    </source>
</evidence>
<dbReference type="PANTHER" id="PTHR21266:SF32">
    <property type="entry name" value="CHOLESTEROL 7-DESATURASE NVD"/>
    <property type="match status" value="1"/>
</dbReference>
<keyword evidence="4" id="KW-0812">Transmembrane</keyword>
<dbReference type="OrthoDB" id="426882at2759"/>
<evidence type="ECO:0000256" key="9">
    <source>
        <dbReference type="ARBA" id="ARBA00023004"/>
    </source>
</evidence>
<evidence type="ECO:0000256" key="5">
    <source>
        <dbReference type="ARBA" id="ARBA00022714"/>
    </source>
</evidence>
<evidence type="ECO:0000256" key="7">
    <source>
        <dbReference type="ARBA" id="ARBA00022989"/>
    </source>
</evidence>